<evidence type="ECO:0000313" key="2">
    <source>
        <dbReference type="EMBL" id="CAF1641834.1"/>
    </source>
</evidence>
<comment type="caution">
    <text evidence="2">The sequence shown here is derived from an EMBL/GenBank/DDBJ whole genome shotgun (WGS) entry which is preliminary data.</text>
</comment>
<proteinExistence type="predicted"/>
<dbReference type="SUPFAM" id="SSF51556">
    <property type="entry name" value="Metallo-dependent hydrolases"/>
    <property type="match status" value="1"/>
</dbReference>
<dbReference type="InterPro" id="IPR032466">
    <property type="entry name" value="Metal_Hydrolase"/>
</dbReference>
<accession>A0A816DV70</accession>
<name>A0A816DV70_9BILA</name>
<dbReference type="EMBL" id="CAJNOM010003117">
    <property type="protein sequence ID" value="CAF1641834.1"/>
    <property type="molecule type" value="Genomic_DNA"/>
</dbReference>
<dbReference type="Proteomes" id="UP000663832">
    <property type="component" value="Unassembled WGS sequence"/>
</dbReference>
<keyword evidence="3" id="KW-1185">Reference proteome</keyword>
<evidence type="ECO:0000313" key="1">
    <source>
        <dbReference type="EMBL" id="CAF1492361.1"/>
    </source>
</evidence>
<gene>
    <name evidence="1" type="ORF">BJG266_LOCUS42685</name>
    <name evidence="2" type="ORF">QVE165_LOCUS59571</name>
</gene>
<reference evidence="2" key="1">
    <citation type="submission" date="2021-02" db="EMBL/GenBank/DDBJ databases">
        <authorList>
            <person name="Nowell W R."/>
        </authorList>
    </citation>
    <scope>NUCLEOTIDE SEQUENCE</scope>
</reference>
<dbReference type="Proteomes" id="UP000663877">
    <property type="component" value="Unassembled WGS sequence"/>
</dbReference>
<organism evidence="2 3">
    <name type="scientific">Adineta steineri</name>
    <dbReference type="NCBI Taxonomy" id="433720"/>
    <lineage>
        <taxon>Eukaryota</taxon>
        <taxon>Metazoa</taxon>
        <taxon>Spiralia</taxon>
        <taxon>Gnathifera</taxon>
        <taxon>Rotifera</taxon>
        <taxon>Eurotatoria</taxon>
        <taxon>Bdelloidea</taxon>
        <taxon>Adinetida</taxon>
        <taxon>Adinetidae</taxon>
        <taxon>Adineta</taxon>
    </lineage>
</organism>
<dbReference type="EMBL" id="CAJNOI010002790">
    <property type="protein sequence ID" value="CAF1492361.1"/>
    <property type="molecule type" value="Genomic_DNA"/>
</dbReference>
<evidence type="ECO:0000313" key="3">
    <source>
        <dbReference type="Proteomes" id="UP000663832"/>
    </source>
</evidence>
<dbReference type="AlphaFoldDB" id="A0A816DV70"/>
<dbReference type="OrthoDB" id="10047356at2759"/>
<protein>
    <submittedName>
        <fullName evidence="2">Uncharacterized protein</fullName>
    </submittedName>
</protein>
<sequence length="274" mass="31950">MIEQSIDKLTNATKLTFCKYFEVPRDFNVVDLNHLFPLQKITRLSIKCHRFSFEKLIQLLQFTSNAHTLKLDSLLLYRNNPDLIQQNRLTQLVSETNMITKVTINKEITLEKIQLLTAVFRRMENLTINLFKQDLEPIAHFLLSKPNNNTRYLSSLCITKQRNDLMITLKNLIESKRLLRDYILKLINRKLNTRTASDIVLTGTRVPCLQCSRQPHQILTDFRSFYYDTALSSTIPQLMALLEFDDPCKILFDSDVPYTPLPVVINVTKKLDSL</sequence>